<dbReference type="CDD" id="cd05018">
    <property type="entry name" value="CoxG"/>
    <property type="match status" value="1"/>
</dbReference>
<dbReference type="Gene3D" id="3.30.530.20">
    <property type="match status" value="1"/>
</dbReference>
<sequence length="198" mass="22021">MELANSRFVPASQQRTWNKLIAPETLKVCITGCETLERVSDNEYLVGLRADVGPVHARFKGRLKLTDMKPPHSYHLQFEGEGGPAGYAKGDADVVLEPEGEGTRFAYKAHADLGGRLAQLRPDQAEKIARKMTDNFFSLFSVCADKTFERNEQAKVMKVPVEPDPVVAAHRSEILSKVSWLVVPGVIMAIIAYHTFMH</sequence>
<dbReference type="SUPFAM" id="SSF55961">
    <property type="entry name" value="Bet v1-like"/>
    <property type="match status" value="1"/>
</dbReference>
<dbReference type="Proteomes" id="UP000542125">
    <property type="component" value="Unassembled WGS sequence"/>
</dbReference>
<organism evidence="2 3">
    <name type="scientific">Pigmentiphaga litoralis</name>
    <dbReference type="NCBI Taxonomy" id="516702"/>
    <lineage>
        <taxon>Bacteria</taxon>
        <taxon>Pseudomonadati</taxon>
        <taxon>Pseudomonadota</taxon>
        <taxon>Betaproteobacteria</taxon>
        <taxon>Burkholderiales</taxon>
        <taxon>Alcaligenaceae</taxon>
        <taxon>Pigmentiphaga</taxon>
    </lineage>
</organism>
<dbReference type="PANTHER" id="PTHR38588">
    <property type="entry name" value="BLL0334 PROTEIN"/>
    <property type="match status" value="1"/>
</dbReference>
<accession>A0A7Y9LMB9</accession>
<keyword evidence="3" id="KW-1185">Reference proteome</keyword>
<name>A0A7Y9LMB9_9BURK</name>
<dbReference type="InterPro" id="IPR010419">
    <property type="entry name" value="CO_DH_gsu"/>
</dbReference>
<keyword evidence="1" id="KW-0472">Membrane</keyword>
<keyword evidence="1" id="KW-0812">Transmembrane</keyword>
<evidence type="ECO:0000256" key="1">
    <source>
        <dbReference type="SAM" id="Phobius"/>
    </source>
</evidence>
<dbReference type="InterPro" id="IPR023393">
    <property type="entry name" value="START-like_dom_sf"/>
</dbReference>
<dbReference type="PANTHER" id="PTHR38588:SF1">
    <property type="entry name" value="BLL0334 PROTEIN"/>
    <property type="match status" value="1"/>
</dbReference>
<dbReference type="Pfam" id="PF06240">
    <property type="entry name" value="COXG"/>
    <property type="match status" value="1"/>
</dbReference>
<protein>
    <recommendedName>
        <fullName evidence="4">Carbon monoxide dehydrogenase subunit G</fullName>
    </recommendedName>
</protein>
<dbReference type="AlphaFoldDB" id="A0A7Y9LMB9"/>
<gene>
    <name evidence="2" type="ORF">FHW18_001351</name>
</gene>
<evidence type="ECO:0000313" key="2">
    <source>
        <dbReference type="EMBL" id="NYE82080.1"/>
    </source>
</evidence>
<feature type="transmembrane region" description="Helical" evidence="1">
    <location>
        <begin position="178"/>
        <end position="196"/>
    </location>
</feature>
<dbReference type="EMBL" id="JACBYR010000001">
    <property type="protein sequence ID" value="NYE82080.1"/>
    <property type="molecule type" value="Genomic_DNA"/>
</dbReference>
<keyword evidence="1" id="KW-1133">Transmembrane helix</keyword>
<proteinExistence type="predicted"/>
<evidence type="ECO:0000313" key="3">
    <source>
        <dbReference type="Proteomes" id="UP000542125"/>
    </source>
</evidence>
<comment type="caution">
    <text evidence="2">The sequence shown here is derived from an EMBL/GenBank/DDBJ whole genome shotgun (WGS) entry which is preliminary data.</text>
</comment>
<reference evidence="2 3" key="1">
    <citation type="submission" date="2020-07" db="EMBL/GenBank/DDBJ databases">
        <title>Genomic Encyclopedia of Type Strains, Phase IV (KMG-V): Genome sequencing to study the core and pangenomes of soil and plant-associated prokaryotes.</title>
        <authorList>
            <person name="Whitman W."/>
        </authorList>
    </citation>
    <scope>NUCLEOTIDE SEQUENCE [LARGE SCALE GENOMIC DNA]</scope>
    <source>
        <strain evidence="2 3">SAS40</strain>
    </source>
</reference>
<dbReference type="RefSeq" id="WP_179584606.1">
    <property type="nucleotide sequence ID" value="NZ_JACBYR010000001.1"/>
</dbReference>
<evidence type="ECO:0008006" key="4">
    <source>
        <dbReference type="Google" id="ProtNLM"/>
    </source>
</evidence>